<dbReference type="AlphaFoldDB" id="A0A1H5SS42"/>
<evidence type="ECO:0000313" key="1">
    <source>
        <dbReference type="EMBL" id="QCC47498.1"/>
    </source>
</evidence>
<sequence length="83" mass="9783">MTDSYVCPHCGHIEERPYRVRLIVLTCPDCGENGRFIHRSLADRLDEVPEPQRPEDWEEMPLDDRLRYAIREELLDISFTGPI</sequence>
<dbReference type="EMBL" id="CP031311">
    <property type="protein sequence ID" value="QCC47498.1"/>
    <property type="molecule type" value="Genomic_DNA"/>
</dbReference>
<gene>
    <name evidence="1" type="ORF">DV707_07400</name>
    <name evidence="2" type="ORF">SAMN04488133_0064</name>
</gene>
<evidence type="ECO:0008006" key="5">
    <source>
        <dbReference type="Google" id="ProtNLM"/>
    </source>
</evidence>
<accession>A0A1H5SS42</accession>
<evidence type="ECO:0000313" key="3">
    <source>
        <dbReference type="Proteomes" id="UP000236740"/>
    </source>
</evidence>
<dbReference type="GeneID" id="39857903"/>
<keyword evidence="3" id="KW-1185">Reference proteome</keyword>
<organism evidence="2 3">
    <name type="scientific">Halobellus limi</name>
    <dbReference type="NCBI Taxonomy" id="699433"/>
    <lineage>
        <taxon>Archaea</taxon>
        <taxon>Methanobacteriati</taxon>
        <taxon>Methanobacteriota</taxon>
        <taxon>Stenosarchaea group</taxon>
        <taxon>Halobacteria</taxon>
        <taxon>Halobacteriales</taxon>
        <taxon>Haloferacaceae</taxon>
        <taxon>Halobellus</taxon>
    </lineage>
</organism>
<dbReference type="RefSeq" id="WP_103989900.1">
    <property type="nucleotide sequence ID" value="NZ_CP031311.1"/>
</dbReference>
<reference evidence="2 3" key="1">
    <citation type="submission" date="2016-10" db="EMBL/GenBank/DDBJ databases">
        <authorList>
            <person name="de Groot N.N."/>
        </authorList>
    </citation>
    <scope>NUCLEOTIDE SEQUENCE [LARGE SCALE GENOMIC DNA]</scope>
    <source>
        <strain evidence="2 3">CGMCC 1.10331</strain>
    </source>
</reference>
<proteinExistence type="predicted"/>
<dbReference type="Proteomes" id="UP000236740">
    <property type="component" value="Unassembled WGS sequence"/>
</dbReference>
<name>A0A1H5SS42_9EURY</name>
<reference evidence="1 4" key="2">
    <citation type="journal article" date="2019" name="Nat. Commun.">
        <title>A new type of DNA phosphorothioation-based antiviral system in archaea.</title>
        <authorList>
            <person name="Xiong L."/>
            <person name="Liu S."/>
            <person name="Chen S."/>
            <person name="Xiao Y."/>
            <person name="Zhu B."/>
            <person name="Gao Y."/>
            <person name="Zhang Y."/>
            <person name="Chen B."/>
            <person name="Luo J."/>
            <person name="Deng Z."/>
            <person name="Chen X."/>
            <person name="Wang L."/>
            <person name="Chen S."/>
        </authorList>
    </citation>
    <scope>NUCLEOTIDE SEQUENCE [LARGE SCALE GENOMIC DNA]</scope>
    <source>
        <strain evidence="1 4">CGMCC 1.10331</strain>
    </source>
</reference>
<protein>
    <recommendedName>
        <fullName evidence="5">Small CPxCG-related zinc finger protein</fullName>
    </recommendedName>
</protein>
<dbReference type="EMBL" id="FNVN01000001">
    <property type="protein sequence ID" value="SEF53462.1"/>
    <property type="molecule type" value="Genomic_DNA"/>
</dbReference>
<evidence type="ECO:0000313" key="4">
    <source>
        <dbReference type="Proteomes" id="UP000296733"/>
    </source>
</evidence>
<dbReference type="OrthoDB" id="238199at2157"/>
<dbReference type="Proteomes" id="UP000296733">
    <property type="component" value="Chromosome"/>
</dbReference>
<dbReference type="KEGG" id="hlm:DV707_07400"/>
<evidence type="ECO:0000313" key="2">
    <source>
        <dbReference type="EMBL" id="SEF53462.1"/>
    </source>
</evidence>